<sequence>MNPKPQILLITNVPVPYRYQLYHSFCNSGDFDGRILFDSLSYGETWSSQLGDGVRYSVLGGQSVSTETGRMPIHLNLLRQLFKRSPDVVVLSDFSPLFIVQTFLYLMLSSKTVRLVSMTDENRDFFNKLNYRWIRLLFRKFVLSRSTACICCSESSKRHIEGISGRMKGRTYVSYLTPEASYYEESTPPTTSGGVIELLTVCRLVDLKRVDRVIRAASMLKDKGTSREWRLTIVGDGPEKATLQRLADSLGLESHVVFLGRLVGEDIQQAYRKADIFVLTSHKEPWGVVVHEAMLNGLAPIVTRAVGASEMVSGAGGVVVDDRLDEPSLVCEIAAAMEALIDNPSRLREIREQCREYARQITIEREVDSYLAAVK</sequence>
<name>A0ABV8S4F7_9BACL</name>
<feature type="domain" description="Glycosyl transferase family 1" evidence="1">
    <location>
        <begin position="196"/>
        <end position="360"/>
    </location>
</feature>
<dbReference type="RefSeq" id="WP_204600738.1">
    <property type="nucleotide sequence ID" value="NZ_JBHSED010000003.1"/>
</dbReference>
<dbReference type="CDD" id="cd03801">
    <property type="entry name" value="GT4_PimA-like"/>
    <property type="match status" value="1"/>
</dbReference>
<dbReference type="PANTHER" id="PTHR45947">
    <property type="entry name" value="SULFOQUINOVOSYL TRANSFERASE SQD2"/>
    <property type="match status" value="1"/>
</dbReference>
<dbReference type="InterPro" id="IPR001296">
    <property type="entry name" value="Glyco_trans_1"/>
</dbReference>
<proteinExistence type="predicted"/>
<dbReference type="Gene3D" id="3.40.50.2000">
    <property type="entry name" value="Glycogen Phosphorylase B"/>
    <property type="match status" value="2"/>
</dbReference>
<dbReference type="PANTHER" id="PTHR45947:SF3">
    <property type="entry name" value="SULFOQUINOVOSYL TRANSFERASE SQD2"/>
    <property type="match status" value="1"/>
</dbReference>
<accession>A0ABV8S4F7</accession>
<dbReference type="SUPFAM" id="SSF53756">
    <property type="entry name" value="UDP-Glycosyltransferase/glycogen phosphorylase"/>
    <property type="match status" value="1"/>
</dbReference>
<organism evidence="2 3">
    <name type="scientific">Cohnella boryungensis</name>
    <dbReference type="NCBI Taxonomy" id="768479"/>
    <lineage>
        <taxon>Bacteria</taxon>
        <taxon>Bacillati</taxon>
        <taxon>Bacillota</taxon>
        <taxon>Bacilli</taxon>
        <taxon>Bacillales</taxon>
        <taxon>Paenibacillaceae</taxon>
        <taxon>Cohnella</taxon>
    </lineage>
</organism>
<keyword evidence="2" id="KW-0328">Glycosyltransferase</keyword>
<protein>
    <submittedName>
        <fullName evidence="2">Glycosyltransferase family 4 protein</fullName>
        <ecNumber evidence="2">2.4.-.-</ecNumber>
    </submittedName>
</protein>
<dbReference type="EC" id="2.4.-.-" evidence="2"/>
<comment type="caution">
    <text evidence="2">The sequence shown here is derived from an EMBL/GenBank/DDBJ whole genome shotgun (WGS) entry which is preliminary data.</text>
</comment>
<dbReference type="Proteomes" id="UP001595755">
    <property type="component" value="Unassembled WGS sequence"/>
</dbReference>
<keyword evidence="3" id="KW-1185">Reference proteome</keyword>
<dbReference type="GO" id="GO:0016757">
    <property type="term" value="F:glycosyltransferase activity"/>
    <property type="evidence" value="ECO:0007669"/>
    <property type="project" value="UniProtKB-KW"/>
</dbReference>
<dbReference type="InterPro" id="IPR050194">
    <property type="entry name" value="Glycosyltransferase_grp1"/>
</dbReference>
<evidence type="ECO:0000259" key="1">
    <source>
        <dbReference type="Pfam" id="PF00534"/>
    </source>
</evidence>
<evidence type="ECO:0000313" key="3">
    <source>
        <dbReference type="Proteomes" id="UP001595755"/>
    </source>
</evidence>
<evidence type="ECO:0000313" key="2">
    <source>
        <dbReference type="EMBL" id="MFC4302396.1"/>
    </source>
</evidence>
<dbReference type="EMBL" id="JBHSED010000003">
    <property type="protein sequence ID" value="MFC4302396.1"/>
    <property type="molecule type" value="Genomic_DNA"/>
</dbReference>
<gene>
    <name evidence="2" type="ORF">ACFO1S_02930</name>
</gene>
<reference evidence="3" key="1">
    <citation type="journal article" date="2019" name="Int. J. Syst. Evol. Microbiol.">
        <title>The Global Catalogue of Microorganisms (GCM) 10K type strain sequencing project: providing services to taxonomists for standard genome sequencing and annotation.</title>
        <authorList>
            <consortium name="The Broad Institute Genomics Platform"/>
            <consortium name="The Broad Institute Genome Sequencing Center for Infectious Disease"/>
            <person name="Wu L."/>
            <person name="Ma J."/>
        </authorList>
    </citation>
    <scope>NUCLEOTIDE SEQUENCE [LARGE SCALE GENOMIC DNA]</scope>
    <source>
        <strain evidence="3">CGMCC 4.1641</strain>
    </source>
</reference>
<keyword evidence="2" id="KW-0808">Transferase</keyword>
<dbReference type="Pfam" id="PF00534">
    <property type="entry name" value="Glycos_transf_1"/>
    <property type="match status" value="1"/>
</dbReference>